<keyword evidence="3 6" id="KW-0812">Transmembrane</keyword>
<dbReference type="RefSeq" id="WP_250867507.1">
    <property type="nucleotide sequence ID" value="NZ_JAGSOI010000009.1"/>
</dbReference>
<keyword evidence="4 6" id="KW-1133">Transmembrane helix</keyword>
<dbReference type="GO" id="GO:0005886">
    <property type="term" value="C:plasma membrane"/>
    <property type="evidence" value="ECO:0007669"/>
    <property type="project" value="UniProtKB-SubCell"/>
</dbReference>
<evidence type="ECO:0000256" key="1">
    <source>
        <dbReference type="ARBA" id="ARBA00004651"/>
    </source>
</evidence>
<feature type="transmembrane region" description="Helical" evidence="6">
    <location>
        <begin position="151"/>
        <end position="170"/>
    </location>
</feature>
<protein>
    <submittedName>
        <fullName evidence="8">DMT family transporter</fullName>
    </submittedName>
</protein>
<evidence type="ECO:0000256" key="6">
    <source>
        <dbReference type="SAM" id="Phobius"/>
    </source>
</evidence>
<evidence type="ECO:0000256" key="2">
    <source>
        <dbReference type="ARBA" id="ARBA00022475"/>
    </source>
</evidence>
<comment type="subcellular location">
    <subcellularLocation>
        <location evidence="1">Cell membrane</location>
        <topology evidence="1">Multi-pass membrane protein</topology>
    </subcellularLocation>
</comment>
<feature type="transmembrane region" description="Helical" evidence="6">
    <location>
        <begin position="211"/>
        <end position="233"/>
    </location>
</feature>
<organism evidence="8 9">
    <name type="scientific">Methanococcoides seepicolus</name>
    <dbReference type="NCBI Taxonomy" id="2828780"/>
    <lineage>
        <taxon>Archaea</taxon>
        <taxon>Methanobacteriati</taxon>
        <taxon>Methanobacteriota</taxon>
        <taxon>Stenosarchaea group</taxon>
        <taxon>Methanomicrobia</taxon>
        <taxon>Methanosarcinales</taxon>
        <taxon>Methanosarcinaceae</taxon>
        <taxon>Methanococcoides</taxon>
    </lineage>
</organism>
<dbReference type="InterPro" id="IPR051258">
    <property type="entry name" value="Diverse_Substrate_Transporter"/>
</dbReference>
<feature type="transmembrane region" description="Helical" evidence="6">
    <location>
        <begin position="245"/>
        <end position="264"/>
    </location>
</feature>
<dbReference type="EMBL" id="JAGSOI010000009">
    <property type="protein sequence ID" value="MCM1986140.1"/>
    <property type="molecule type" value="Genomic_DNA"/>
</dbReference>
<keyword evidence="9" id="KW-1185">Reference proteome</keyword>
<dbReference type="AlphaFoldDB" id="A0A9E5D9L7"/>
<feature type="transmembrane region" description="Helical" evidence="6">
    <location>
        <begin position="35"/>
        <end position="52"/>
    </location>
</feature>
<evidence type="ECO:0000256" key="3">
    <source>
        <dbReference type="ARBA" id="ARBA00022692"/>
    </source>
</evidence>
<evidence type="ECO:0000256" key="4">
    <source>
        <dbReference type="ARBA" id="ARBA00022989"/>
    </source>
</evidence>
<evidence type="ECO:0000313" key="8">
    <source>
        <dbReference type="EMBL" id="MCM1986140.1"/>
    </source>
</evidence>
<keyword evidence="5 6" id="KW-0472">Membrane</keyword>
<accession>A0A9E5D9L7</accession>
<evidence type="ECO:0000313" key="9">
    <source>
        <dbReference type="Proteomes" id="UP001056766"/>
    </source>
</evidence>
<feature type="transmembrane region" description="Helical" evidence="6">
    <location>
        <begin position="7"/>
        <end position="29"/>
    </location>
</feature>
<proteinExistence type="predicted"/>
<dbReference type="Proteomes" id="UP001056766">
    <property type="component" value="Unassembled WGS sequence"/>
</dbReference>
<keyword evidence="2" id="KW-1003">Cell membrane</keyword>
<feature type="transmembrane region" description="Helical" evidence="6">
    <location>
        <begin position="64"/>
        <end position="81"/>
    </location>
</feature>
<feature type="transmembrane region" description="Helical" evidence="6">
    <location>
        <begin position="270"/>
        <end position="286"/>
    </location>
</feature>
<reference evidence="8" key="1">
    <citation type="journal article" date="2021" name="mSystems">
        <title>Bacteria and Archaea Synergistically Convert Glycine Betaine to Biogenic Methane in the Formosa Cold Seep of the South China Sea.</title>
        <authorList>
            <person name="Li L."/>
            <person name="Zhang W."/>
            <person name="Zhang S."/>
            <person name="Song L."/>
            <person name="Sun Q."/>
            <person name="Zhang H."/>
            <person name="Xiang H."/>
            <person name="Dong X."/>
        </authorList>
    </citation>
    <scope>NUCLEOTIDE SEQUENCE</scope>
    <source>
        <strain evidence="8">LLY</strain>
    </source>
</reference>
<dbReference type="InterPro" id="IPR037185">
    <property type="entry name" value="EmrE-like"/>
</dbReference>
<dbReference type="SUPFAM" id="SSF103481">
    <property type="entry name" value="Multidrug resistance efflux transporter EmrE"/>
    <property type="match status" value="2"/>
</dbReference>
<dbReference type="PANTHER" id="PTHR42920:SF11">
    <property type="entry name" value="INNER MEMBRANE PROTEIN YTFF"/>
    <property type="match status" value="1"/>
</dbReference>
<evidence type="ECO:0000259" key="7">
    <source>
        <dbReference type="Pfam" id="PF00892"/>
    </source>
</evidence>
<feature type="transmembrane region" description="Helical" evidence="6">
    <location>
        <begin position="119"/>
        <end position="139"/>
    </location>
</feature>
<feature type="transmembrane region" description="Helical" evidence="6">
    <location>
        <begin position="93"/>
        <end position="112"/>
    </location>
</feature>
<name>A0A9E5D9L7_9EURY</name>
<feature type="domain" description="EamA" evidence="7">
    <location>
        <begin position="6"/>
        <end position="136"/>
    </location>
</feature>
<dbReference type="InterPro" id="IPR000620">
    <property type="entry name" value="EamA_dom"/>
</dbReference>
<dbReference type="Pfam" id="PF00892">
    <property type="entry name" value="EamA"/>
    <property type="match status" value="2"/>
</dbReference>
<feature type="transmembrane region" description="Helical" evidence="6">
    <location>
        <begin position="182"/>
        <end position="199"/>
    </location>
</feature>
<dbReference type="PANTHER" id="PTHR42920">
    <property type="entry name" value="OS03G0707200 PROTEIN-RELATED"/>
    <property type="match status" value="1"/>
</dbReference>
<gene>
    <name evidence="8" type="ORF">KDK67_03800</name>
</gene>
<comment type="caution">
    <text evidence="8">The sequence shown here is derived from an EMBL/GenBank/DDBJ whole genome shotgun (WGS) entry which is preliminary data.</text>
</comment>
<feature type="domain" description="EamA" evidence="7">
    <location>
        <begin position="148"/>
        <end position="285"/>
    </location>
</feature>
<sequence length="289" mass="31911">MEDRTKGIIYMLTTVILWGFSFIGTKVLLNYLDPATIGFLRFFIATILLSAICRKKADYTRKELQYVMIAGFLGITSFYMFENVALTYTTATNASLIGATVPIFFLVTVDILKRTFSNPLKYFGMLIAFVGVGLLILNGKFNLALNPLGDLLMFGSVFSWVFYTIIIDKLRSKDMLILSRDITLSGTIFLLPFALFEARNMRIDIVSQSDLLIVIVALMYLAILASALGFLLWNKAIGLTGSSTTTNGLYLIPPITILGDSIILGNIPNLYVLVGAVLVLAGVYLSERA</sequence>
<evidence type="ECO:0000256" key="5">
    <source>
        <dbReference type="ARBA" id="ARBA00023136"/>
    </source>
</evidence>
<reference evidence="8" key="2">
    <citation type="submission" date="2021-04" db="EMBL/GenBank/DDBJ databases">
        <authorList>
            <person name="Dong X."/>
        </authorList>
    </citation>
    <scope>NUCLEOTIDE SEQUENCE</scope>
    <source>
        <strain evidence="8">LLY</strain>
    </source>
</reference>